<dbReference type="AlphaFoldDB" id="A0A183P1Y6"/>
<feature type="coiled-coil region" evidence="1">
    <location>
        <begin position="47"/>
        <end position="74"/>
    </location>
</feature>
<sequence>MDKEIIKCNSQVNNNTNNEMNNNTITSTNSELSKYSGRHLAIADEWIQATEARYDSMENLLQSVRHDIDVLTERLDQTTPTSPELIRSTTTTTTTVRIGNKQTNIEEKSSPSKSEQLKVSSCPLQKEISQSSLVSHQKDLSDNLKCIPEKELLGLMADKDEFMDIRIRPIKNQLSNSNEDELFDSNNIRQFNDNRDDINPYNNSTTTANNNECSIGEDKYLTKTWRSPSDFNLHDPFYDNSYGFTNEPYDNCNTNNANQLRTMHYVKIRQMEKTDLDDYQPDKQENSTTESENSLSPAISPTFGNLASDEIKLQNMIISNNDTVTLSISNKYLTENNSDVNNRNLNSEDFKVYDNGHSLTTIDEASEENDDDDWSSYEHEISINNGNSNNTTEKPMEDIKISKPSFEYYKDDKIPINSLENQGFKSSCTDSNDNNTDKQEHIIRQNENVNQIALENRQQQIETIKYNIDNNNSKTNSFVCNEKCISTSEYSQQSPNIVRLRPKKIDNSCITTNNFKSRPVSAEIRNINITNSNKKLEKSHSGSLTSMLSTISQEGVISEADSYVTVCSNLIGTGSEEAYITAQSDSDAFNEQTLYTNSHTDEENDYQTLSCKKVKTLSCRSQKRKYITDPDLDSQSASDLENDNETILDSTLTTSTPVTVTPKFTKLPSKLIASSENAVELKQNDNETFDEKTYIMDSNNNNNGNVCDMHKYEALSINIKG</sequence>
<accession>A0A183P1Y6</accession>
<organism evidence="3 4">
    <name type="scientific">Schistosoma mattheei</name>
    <dbReference type="NCBI Taxonomy" id="31246"/>
    <lineage>
        <taxon>Eukaryota</taxon>
        <taxon>Metazoa</taxon>
        <taxon>Spiralia</taxon>
        <taxon>Lophotrochozoa</taxon>
        <taxon>Platyhelminthes</taxon>
        <taxon>Trematoda</taxon>
        <taxon>Digenea</taxon>
        <taxon>Strigeidida</taxon>
        <taxon>Schistosomatoidea</taxon>
        <taxon>Schistosomatidae</taxon>
        <taxon>Schistosoma</taxon>
    </lineage>
</organism>
<feature type="compositionally biased region" description="Polar residues" evidence="2">
    <location>
        <begin position="111"/>
        <end position="121"/>
    </location>
</feature>
<feature type="compositionally biased region" description="Basic and acidic residues" evidence="2">
    <location>
        <begin position="274"/>
        <end position="285"/>
    </location>
</feature>
<name>A0A183P1Y6_9TREM</name>
<dbReference type="EMBL" id="UZAL01028886">
    <property type="protein sequence ID" value="VDP44353.1"/>
    <property type="molecule type" value="Genomic_DNA"/>
</dbReference>
<proteinExistence type="predicted"/>
<feature type="region of interest" description="Disordered" evidence="2">
    <location>
        <begin position="274"/>
        <end position="300"/>
    </location>
</feature>
<dbReference type="Proteomes" id="UP000269396">
    <property type="component" value="Unassembled WGS sequence"/>
</dbReference>
<evidence type="ECO:0000256" key="1">
    <source>
        <dbReference type="SAM" id="Coils"/>
    </source>
</evidence>
<evidence type="ECO:0000256" key="2">
    <source>
        <dbReference type="SAM" id="MobiDB-lite"/>
    </source>
</evidence>
<evidence type="ECO:0000313" key="4">
    <source>
        <dbReference type="Proteomes" id="UP000269396"/>
    </source>
</evidence>
<keyword evidence="1" id="KW-0175">Coiled coil</keyword>
<dbReference type="STRING" id="31246.A0A183P1Y6"/>
<protein>
    <submittedName>
        <fullName evidence="3">Uncharacterized protein</fullName>
    </submittedName>
</protein>
<reference evidence="3 4" key="1">
    <citation type="submission" date="2018-11" db="EMBL/GenBank/DDBJ databases">
        <authorList>
            <consortium name="Pathogen Informatics"/>
        </authorList>
    </citation>
    <scope>NUCLEOTIDE SEQUENCE [LARGE SCALE GENOMIC DNA]</scope>
    <source>
        <strain>Denwood</strain>
        <strain evidence="4">Zambia</strain>
    </source>
</reference>
<feature type="region of interest" description="Disordered" evidence="2">
    <location>
        <begin position="102"/>
        <end position="121"/>
    </location>
</feature>
<gene>
    <name evidence="3" type="ORF">SMTD_LOCUS8372</name>
</gene>
<evidence type="ECO:0000313" key="3">
    <source>
        <dbReference type="EMBL" id="VDP44353.1"/>
    </source>
</evidence>
<keyword evidence="4" id="KW-1185">Reference proteome</keyword>